<organism evidence="2 3">
    <name type="scientific">Rhizobium loti</name>
    <name type="common">Mesorhizobium loti</name>
    <dbReference type="NCBI Taxonomy" id="381"/>
    <lineage>
        <taxon>Bacteria</taxon>
        <taxon>Pseudomonadati</taxon>
        <taxon>Pseudomonadota</taxon>
        <taxon>Alphaproteobacteria</taxon>
        <taxon>Hyphomicrobiales</taxon>
        <taxon>Phyllobacteriaceae</taxon>
        <taxon>Mesorhizobium</taxon>
    </lineage>
</organism>
<keyword evidence="1" id="KW-0812">Transmembrane</keyword>
<comment type="caution">
    <text evidence="2">The sequence shown here is derived from an EMBL/GenBank/DDBJ whole genome shotgun (WGS) entry which is preliminary data.</text>
</comment>
<feature type="transmembrane region" description="Helical" evidence="1">
    <location>
        <begin position="20"/>
        <end position="40"/>
    </location>
</feature>
<evidence type="ECO:0000313" key="2">
    <source>
        <dbReference type="EMBL" id="PWJ88481.1"/>
    </source>
</evidence>
<protein>
    <submittedName>
        <fullName evidence="2">Uncharacterized protein</fullName>
    </submittedName>
</protein>
<keyword evidence="1" id="KW-0472">Membrane</keyword>
<dbReference type="EMBL" id="QGGH01000011">
    <property type="protein sequence ID" value="PWJ88481.1"/>
    <property type="molecule type" value="Genomic_DNA"/>
</dbReference>
<dbReference type="AlphaFoldDB" id="A0A8E3B329"/>
<proteinExistence type="predicted"/>
<sequence>MNGLWNFGSDSAQRSKKLLASAFSQIMFGGFTLYNLCLLLR</sequence>
<evidence type="ECO:0000256" key="1">
    <source>
        <dbReference type="SAM" id="Phobius"/>
    </source>
</evidence>
<dbReference type="Proteomes" id="UP000245631">
    <property type="component" value="Unassembled WGS sequence"/>
</dbReference>
<name>A0A8E3B329_RHILI</name>
<accession>A0A8E3B329</accession>
<reference evidence="2 3" key="1">
    <citation type="submission" date="2018-05" db="EMBL/GenBank/DDBJ databases">
        <title>Genomic Encyclopedia of Type Strains, Phase IV (KMG-IV): sequencing the most valuable type-strain genomes for metagenomic binning, comparative biology and taxonomic classification.</title>
        <authorList>
            <person name="Goeker M."/>
        </authorList>
    </citation>
    <scope>NUCLEOTIDE SEQUENCE [LARGE SCALE GENOMIC DNA]</scope>
    <source>
        <strain evidence="2 3">DSM 2626</strain>
    </source>
</reference>
<keyword evidence="1" id="KW-1133">Transmembrane helix</keyword>
<evidence type="ECO:0000313" key="3">
    <source>
        <dbReference type="Proteomes" id="UP000245631"/>
    </source>
</evidence>
<gene>
    <name evidence="2" type="ORF">C8D77_111206</name>
</gene>